<accession>A0A3Q7J3P8</accession>
<dbReference type="OMA" id="QAMMEPI"/>
<evidence type="ECO:0000313" key="8">
    <source>
        <dbReference type="Proteomes" id="UP000004994"/>
    </source>
</evidence>
<feature type="domain" description="Protein arginine N-methyltransferase" evidence="6">
    <location>
        <begin position="265"/>
        <end position="428"/>
    </location>
</feature>
<dbReference type="FunCoup" id="A0A3Q7J3P8">
    <property type="interactions" value="3337"/>
</dbReference>
<dbReference type="SUPFAM" id="SSF53335">
    <property type="entry name" value="S-adenosyl-L-methionine-dependent methyltransferases"/>
    <property type="match status" value="2"/>
</dbReference>
<keyword evidence="3 4" id="KW-0949">S-adenosyl-L-methionine</keyword>
<keyword evidence="5" id="KW-1133">Transmembrane helix</keyword>
<protein>
    <recommendedName>
        <fullName evidence="6">Protein arginine N-methyltransferase domain-containing protein</fullName>
    </recommendedName>
</protein>
<dbReference type="Proteomes" id="UP000004994">
    <property type="component" value="Chromosome 12"/>
</dbReference>
<dbReference type="InParanoid" id="A0A3Q7J3P8"/>
<name>A0A3Q7J3P8_SOLLC</name>
<sequence length="442" mass="50433">MDSVSNNEIENSASYGKNQSKIKFQYEDDDEQVVQDEAVTESSNLEVDEDISMCDPTTTAAAVDESMVGGDKTSADYYFDSYSHFGIHEEMLKDVVRTKTYQNVIYKNSFLFKDKVVLDVGAGTGILSLFCAKVGAKHVYAVCVFACSMLSFYTFILCSFLFFHDWYMIAILWWLFWCAHIMMLYIEIECSSMADTAQEIVKLNGFSDVITVIKGKVEEIDLPVPQVDIIISEWMGYFLLYENMLDTVLYARDKWLVKDGVVLPDKASLYLTAIEDADYKEDKIEFWNSVYGFDMSCIRKQAMMEPIVDTVDQNQIVTNCQLLKTMDISKMTSGDASFTAPFKLIAERDDYIHALVAYFDVSFTKCHKLLGFSTGPKSRSTHWKQTVLYLEDVITVCHGEAVVGSMTVAPNKKNPRDVDIMLKYSVNGKHCRVSRTQYYRMR</sequence>
<keyword evidence="1 4" id="KW-0489">Methyltransferase</keyword>
<dbReference type="InterPro" id="IPR029063">
    <property type="entry name" value="SAM-dependent_MTases_sf"/>
</dbReference>
<dbReference type="GO" id="GO:0006338">
    <property type="term" value="P:chromatin remodeling"/>
    <property type="evidence" value="ECO:0000318"/>
    <property type="project" value="GO_Central"/>
</dbReference>
<dbReference type="InterPro" id="IPR055135">
    <property type="entry name" value="PRMT_dom"/>
</dbReference>
<evidence type="ECO:0000256" key="3">
    <source>
        <dbReference type="ARBA" id="ARBA00022691"/>
    </source>
</evidence>
<dbReference type="AlphaFoldDB" id="A0A3Q7J3P8"/>
<evidence type="ECO:0000313" key="7">
    <source>
        <dbReference type="EnsemblPlants" id="Solyc12g008760.2.1"/>
    </source>
</evidence>
<evidence type="ECO:0000256" key="4">
    <source>
        <dbReference type="PROSITE-ProRule" id="PRU01015"/>
    </source>
</evidence>
<dbReference type="EnsemblPlants" id="Solyc12g008760.2.1">
    <property type="protein sequence ID" value="Solyc12g008760.2.1"/>
    <property type="gene ID" value="Solyc12g008760.2"/>
</dbReference>
<dbReference type="PROSITE" id="PS51678">
    <property type="entry name" value="SAM_MT_PRMT"/>
    <property type="match status" value="1"/>
</dbReference>
<keyword evidence="5" id="KW-0472">Membrane</keyword>
<dbReference type="Gramene" id="Solyc12g008760.2.1">
    <property type="protein sequence ID" value="Solyc12g008760.2.1"/>
    <property type="gene ID" value="Solyc12g008760.2"/>
</dbReference>
<dbReference type="FunFam" id="2.70.160.11:FF:000001">
    <property type="entry name" value="Blast:Protein arginine N-methyltransferase 1"/>
    <property type="match status" value="1"/>
</dbReference>
<evidence type="ECO:0000256" key="5">
    <source>
        <dbReference type="SAM" id="Phobius"/>
    </source>
</evidence>
<dbReference type="CDD" id="cd02440">
    <property type="entry name" value="AdoMet_MTases"/>
    <property type="match status" value="1"/>
</dbReference>
<reference evidence="7" key="2">
    <citation type="submission" date="2019-01" db="UniProtKB">
        <authorList>
            <consortium name="EnsemblPlants"/>
        </authorList>
    </citation>
    <scope>IDENTIFICATION</scope>
    <source>
        <strain evidence="7">cv. Heinz 1706</strain>
    </source>
</reference>
<dbReference type="Gene3D" id="2.70.160.11">
    <property type="entry name" value="Hnrnp arginine n-methyltransferase1"/>
    <property type="match status" value="1"/>
</dbReference>
<feature type="transmembrane region" description="Helical" evidence="5">
    <location>
        <begin position="168"/>
        <end position="186"/>
    </location>
</feature>
<evidence type="ECO:0000256" key="2">
    <source>
        <dbReference type="ARBA" id="ARBA00022679"/>
    </source>
</evidence>
<evidence type="ECO:0000259" key="6">
    <source>
        <dbReference type="Pfam" id="PF22528"/>
    </source>
</evidence>
<dbReference type="GO" id="GO:0016274">
    <property type="term" value="F:protein-arginine N-methyltransferase activity"/>
    <property type="evidence" value="ECO:0000318"/>
    <property type="project" value="GO_Central"/>
</dbReference>
<keyword evidence="2 4" id="KW-0808">Transferase</keyword>
<dbReference type="Gene3D" id="3.40.50.150">
    <property type="entry name" value="Vaccinia Virus protein VP39"/>
    <property type="match status" value="1"/>
</dbReference>
<keyword evidence="5" id="KW-0812">Transmembrane</keyword>
<evidence type="ECO:0000256" key="1">
    <source>
        <dbReference type="ARBA" id="ARBA00022603"/>
    </source>
</evidence>
<dbReference type="GO" id="GO:0042054">
    <property type="term" value="F:histone methyltransferase activity"/>
    <property type="evidence" value="ECO:0000318"/>
    <property type="project" value="GO_Central"/>
</dbReference>
<feature type="transmembrane region" description="Helical" evidence="5">
    <location>
        <begin position="139"/>
        <end position="162"/>
    </location>
</feature>
<reference evidence="7" key="1">
    <citation type="journal article" date="2012" name="Nature">
        <title>The tomato genome sequence provides insights into fleshy fruit evolution.</title>
        <authorList>
            <consortium name="Tomato Genome Consortium"/>
        </authorList>
    </citation>
    <scope>NUCLEOTIDE SEQUENCE [LARGE SCALE GENOMIC DNA]</scope>
    <source>
        <strain evidence="7">cv. Heinz 1706</strain>
    </source>
</reference>
<dbReference type="InterPro" id="IPR025799">
    <property type="entry name" value="Arg_MeTrfase"/>
</dbReference>
<dbReference type="FunFam" id="3.40.50.150:FF:000664">
    <property type="entry name" value="Protein arginine methyltransferase 3"/>
    <property type="match status" value="1"/>
</dbReference>
<dbReference type="PANTHER" id="PTHR11006">
    <property type="entry name" value="PROTEIN ARGININE N-METHYLTRANSFERASE"/>
    <property type="match status" value="1"/>
</dbReference>
<dbReference type="PANTHER" id="PTHR11006:SF53">
    <property type="entry name" value="PROTEIN ARGININE N-METHYLTRANSFERASE 3"/>
    <property type="match status" value="1"/>
</dbReference>
<proteinExistence type="predicted"/>
<keyword evidence="8" id="KW-1185">Reference proteome</keyword>
<dbReference type="GO" id="GO:0006355">
    <property type="term" value="P:regulation of DNA-templated transcription"/>
    <property type="evidence" value="ECO:0000318"/>
    <property type="project" value="GO_Central"/>
</dbReference>
<dbReference type="Pfam" id="PF06325">
    <property type="entry name" value="PrmA"/>
    <property type="match status" value="1"/>
</dbReference>
<dbReference type="GO" id="GO:0032259">
    <property type="term" value="P:methylation"/>
    <property type="evidence" value="ECO:0007669"/>
    <property type="project" value="UniProtKB-KW"/>
</dbReference>
<dbReference type="STRING" id="4081.A0A3Q7J3P8"/>
<dbReference type="Pfam" id="PF22528">
    <property type="entry name" value="PRMT_C"/>
    <property type="match status" value="1"/>
</dbReference>
<dbReference type="GO" id="GO:0005634">
    <property type="term" value="C:nucleus"/>
    <property type="evidence" value="ECO:0000318"/>
    <property type="project" value="GO_Central"/>
</dbReference>
<organism evidence="7">
    <name type="scientific">Solanum lycopersicum</name>
    <name type="common">Tomato</name>
    <name type="synonym">Lycopersicon esculentum</name>
    <dbReference type="NCBI Taxonomy" id="4081"/>
    <lineage>
        <taxon>Eukaryota</taxon>
        <taxon>Viridiplantae</taxon>
        <taxon>Streptophyta</taxon>
        <taxon>Embryophyta</taxon>
        <taxon>Tracheophyta</taxon>
        <taxon>Spermatophyta</taxon>
        <taxon>Magnoliopsida</taxon>
        <taxon>eudicotyledons</taxon>
        <taxon>Gunneridae</taxon>
        <taxon>Pentapetalae</taxon>
        <taxon>asterids</taxon>
        <taxon>lamiids</taxon>
        <taxon>Solanales</taxon>
        <taxon>Solanaceae</taxon>
        <taxon>Solanoideae</taxon>
        <taxon>Solaneae</taxon>
        <taxon>Solanum</taxon>
        <taxon>Solanum subgen. Lycopersicon</taxon>
    </lineage>
</organism>